<feature type="transmembrane region" description="Helical" evidence="7">
    <location>
        <begin position="88"/>
        <end position="110"/>
    </location>
</feature>
<evidence type="ECO:0000256" key="5">
    <source>
        <dbReference type="ARBA" id="ARBA00038359"/>
    </source>
</evidence>
<feature type="compositionally biased region" description="Basic and acidic residues" evidence="6">
    <location>
        <begin position="390"/>
        <end position="400"/>
    </location>
</feature>
<evidence type="ECO:0000256" key="1">
    <source>
        <dbReference type="ARBA" id="ARBA00004141"/>
    </source>
</evidence>
<feature type="region of interest" description="Disordered" evidence="6">
    <location>
        <begin position="380"/>
        <end position="400"/>
    </location>
</feature>
<dbReference type="Proteomes" id="UP000566819">
    <property type="component" value="Unassembled WGS sequence"/>
</dbReference>
<dbReference type="PANTHER" id="PTHR33048">
    <property type="entry name" value="PTH11-LIKE INTEGRAL MEMBRANE PROTEIN (AFU_ORTHOLOGUE AFUA_5G11245)"/>
    <property type="match status" value="1"/>
</dbReference>
<reference evidence="9 10" key="1">
    <citation type="submission" date="2020-03" db="EMBL/GenBank/DDBJ databases">
        <title>Draft Genome Sequence of Cudoniella acicularis.</title>
        <authorList>
            <person name="Buettner E."/>
            <person name="Kellner H."/>
        </authorList>
    </citation>
    <scope>NUCLEOTIDE SEQUENCE [LARGE SCALE GENOMIC DNA]</scope>
    <source>
        <strain evidence="9 10">DSM 108380</strain>
    </source>
</reference>
<feature type="transmembrane region" description="Helical" evidence="7">
    <location>
        <begin position="210"/>
        <end position="228"/>
    </location>
</feature>
<feature type="compositionally biased region" description="Polar residues" evidence="6">
    <location>
        <begin position="356"/>
        <end position="365"/>
    </location>
</feature>
<comment type="caution">
    <text evidence="9">The sequence shown here is derived from an EMBL/GenBank/DDBJ whole genome shotgun (WGS) entry which is preliminary data.</text>
</comment>
<evidence type="ECO:0000256" key="3">
    <source>
        <dbReference type="ARBA" id="ARBA00022989"/>
    </source>
</evidence>
<dbReference type="InterPro" id="IPR052337">
    <property type="entry name" value="SAT4-like"/>
</dbReference>
<evidence type="ECO:0000256" key="7">
    <source>
        <dbReference type="SAM" id="Phobius"/>
    </source>
</evidence>
<evidence type="ECO:0000313" key="9">
    <source>
        <dbReference type="EMBL" id="KAF4631002.1"/>
    </source>
</evidence>
<feature type="transmembrane region" description="Helical" evidence="7">
    <location>
        <begin position="248"/>
        <end position="267"/>
    </location>
</feature>
<evidence type="ECO:0000256" key="6">
    <source>
        <dbReference type="SAM" id="MobiDB-lite"/>
    </source>
</evidence>
<feature type="transmembrane region" description="Helical" evidence="7">
    <location>
        <begin position="176"/>
        <end position="198"/>
    </location>
</feature>
<keyword evidence="3 7" id="KW-1133">Transmembrane helix</keyword>
<evidence type="ECO:0000256" key="2">
    <source>
        <dbReference type="ARBA" id="ARBA00022692"/>
    </source>
</evidence>
<accession>A0A8H4W286</accession>
<feature type="transmembrane region" description="Helical" evidence="7">
    <location>
        <begin position="12"/>
        <end position="32"/>
    </location>
</feature>
<dbReference type="AlphaFoldDB" id="A0A8H4W286"/>
<dbReference type="InterPro" id="IPR049326">
    <property type="entry name" value="Rhodopsin_dom_fungi"/>
</dbReference>
<evidence type="ECO:0000313" key="10">
    <source>
        <dbReference type="Proteomes" id="UP000566819"/>
    </source>
</evidence>
<protein>
    <recommendedName>
        <fullName evidence="8">Rhodopsin domain-containing protein</fullName>
    </recommendedName>
</protein>
<comment type="similarity">
    <text evidence="5">Belongs to the SAT4 family.</text>
</comment>
<name>A0A8H4W286_9HELO</name>
<sequence>MALENRGSELAAVVIVLLVFTLVAVGLRCYTMGVLLKRFFAEDWLSVVTLTFYIAYSAFVLIAVHFGLGAHVDDVPEENRPKVLMYKYLGMVFYVAVAVLVKFVVGILLLRICSHQRWQRITIYTLLGVVAVFNIFYIFIVIFQCVPIEYFWSRWEANPPVTGKCNSTQLAVIPTYISLLLNVVSDFTLALLPVSFVWKSKMEIRTKISVVAVLGLGSLASLATASRIPYTKELLHSTDYTYDFTDLAIWSTVELALGLSASSFATLKPLFRKLKILAVTTRTGTGVKQTGRNSALHSRKLSTMSLPFCSNNFEEIGDEASGGSKNTAWPPTPSDKDDDLEMGIFEDKSRMERHQSTTSLNSPTSEDLDVVERVEHFKFSLRRPQTAHTKTRESVTWEDK</sequence>
<keyword evidence="10" id="KW-1185">Reference proteome</keyword>
<dbReference type="PANTHER" id="PTHR33048:SF96">
    <property type="entry name" value="INTEGRAL MEMBRANE PROTEIN"/>
    <property type="match status" value="1"/>
</dbReference>
<comment type="subcellular location">
    <subcellularLocation>
        <location evidence="1">Membrane</location>
        <topology evidence="1">Multi-pass membrane protein</topology>
    </subcellularLocation>
</comment>
<keyword evidence="4 7" id="KW-0472">Membrane</keyword>
<dbReference type="Pfam" id="PF20684">
    <property type="entry name" value="Fung_rhodopsin"/>
    <property type="match status" value="1"/>
</dbReference>
<keyword evidence="2 7" id="KW-0812">Transmembrane</keyword>
<feature type="domain" description="Rhodopsin" evidence="8">
    <location>
        <begin position="27"/>
        <end position="273"/>
    </location>
</feature>
<organism evidence="9 10">
    <name type="scientific">Cudoniella acicularis</name>
    <dbReference type="NCBI Taxonomy" id="354080"/>
    <lineage>
        <taxon>Eukaryota</taxon>
        <taxon>Fungi</taxon>
        <taxon>Dikarya</taxon>
        <taxon>Ascomycota</taxon>
        <taxon>Pezizomycotina</taxon>
        <taxon>Leotiomycetes</taxon>
        <taxon>Helotiales</taxon>
        <taxon>Tricladiaceae</taxon>
        <taxon>Cudoniella</taxon>
    </lineage>
</organism>
<feature type="region of interest" description="Disordered" evidence="6">
    <location>
        <begin position="317"/>
        <end position="367"/>
    </location>
</feature>
<gene>
    <name evidence="9" type="ORF">G7Y89_g7135</name>
</gene>
<feature type="transmembrane region" description="Helical" evidence="7">
    <location>
        <begin position="44"/>
        <end position="68"/>
    </location>
</feature>
<feature type="compositionally biased region" description="Basic and acidic residues" evidence="6">
    <location>
        <begin position="345"/>
        <end position="355"/>
    </location>
</feature>
<dbReference type="EMBL" id="JAAMPI010000487">
    <property type="protein sequence ID" value="KAF4631002.1"/>
    <property type="molecule type" value="Genomic_DNA"/>
</dbReference>
<dbReference type="OrthoDB" id="5022096at2759"/>
<evidence type="ECO:0000256" key="4">
    <source>
        <dbReference type="ARBA" id="ARBA00023136"/>
    </source>
</evidence>
<feature type="transmembrane region" description="Helical" evidence="7">
    <location>
        <begin position="122"/>
        <end position="143"/>
    </location>
</feature>
<proteinExistence type="inferred from homology"/>
<dbReference type="GO" id="GO:0016020">
    <property type="term" value="C:membrane"/>
    <property type="evidence" value="ECO:0007669"/>
    <property type="project" value="UniProtKB-SubCell"/>
</dbReference>
<evidence type="ECO:0000259" key="8">
    <source>
        <dbReference type="Pfam" id="PF20684"/>
    </source>
</evidence>